<evidence type="ECO:0000259" key="1">
    <source>
        <dbReference type="Pfam" id="PF25372"/>
    </source>
</evidence>
<dbReference type="Proteomes" id="UP000593562">
    <property type="component" value="Unassembled WGS sequence"/>
</dbReference>
<comment type="caution">
    <text evidence="2">The sequence shown here is derived from an EMBL/GenBank/DDBJ whole genome shotgun (WGS) entry which is preliminary data.</text>
</comment>
<organism evidence="2 3">
    <name type="scientific">Tripterygium wilfordii</name>
    <name type="common">Thunder God vine</name>
    <dbReference type="NCBI Taxonomy" id="458696"/>
    <lineage>
        <taxon>Eukaryota</taxon>
        <taxon>Viridiplantae</taxon>
        <taxon>Streptophyta</taxon>
        <taxon>Embryophyta</taxon>
        <taxon>Tracheophyta</taxon>
        <taxon>Spermatophyta</taxon>
        <taxon>Magnoliopsida</taxon>
        <taxon>eudicotyledons</taxon>
        <taxon>Gunneridae</taxon>
        <taxon>Pentapetalae</taxon>
        <taxon>rosids</taxon>
        <taxon>fabids</taxon>
        <taxon>Celastrales</taxon>
        <taxon>Celastraceae</taxon>
        <taxon>Tripterygium</taxon>
    </lineage>
</organism>
<protein>
    <recommendedName>
        <fullName evidence="1">F-box/LRR-repeat protein 15-like leucin rich repeat domain-containing protein</fullName>
    </recommendedName>
</protein>
<evidence type="ECO:0000313" key="2">
    <source>
        <dbReference type="EMBL" id="KAF5732466.1"/>
    </source>
</evidence>
<dbReference type="SUPFAM" id="SSF52047">
    <property type="entry name" value="RNI-like"/>
    <property type="match status" value="1"/>
</dbReference>
<dbReference type="AlphaFoldDB" id="A0A7J7CFH4"/>
<sequence length="196" mass="22391">MAQEMVRFRLLSCWSKIVQRSASTKEMAITPDEQTLHFILSRCCGLRSVSINWPPPLRLLPSSFCLAPNLRELNLLCCSFISYEFLAHIGQRCPNLRMIMLQLVAKDSLDVFRTNLAKMLSSCSYLESLCLKIRGIEVSDFKSIEFSLPRTIKTLKLNPVLEHHAFQLINEMRVGGNSSNQNDFSIQCYHPPVILL</sequence>
<accession>A0A7J7CFH4</accession>
<gene>
    <name evidence="2" type="ORF">HS088_TW18G01161</name>
</gene>
<feature type="domain" description="F-box/LRR-repeat protein 15-like leucin rich repeat" evidence="1">
    <location>
        <begin position="29"/>
        <end position="182"/>
    </location>
</feature>
<dbReference type="Pfam" id="PF25372">
    <property type="entry name" value="DUF7885"/>
    <property type="match status" value="1"/>
</dbReference>
<proteinExistence type="predicted"/>
<dbReference type="EMBL" id="JAAARO010000018">
    <property type="protein sequence ID" value="KAF5732466.1"/>
    <property type="molecule type" value="Genomic_DNA"/>
</dbReference>
<dbReference type="Gene3D" id="3.80.10.10">
    <property type="entry name" value="Ribonuclease Inhibitor"/>
    <property type="match status" value="1"/>
</dbReference>
<keyword evidence="3" id="KW-1185">Reference proteome</keyword>
<name>A0A7J7CFH4_TRIWF</name>
<evidence type="ECO:0000313" key="3">
    <source>
        <dbReference type="Proteomes" id="UP000593562"/>
    </source>
</evidence>
<dbReference type="InterPro" id="IPR057207">
    <property type="entry name" value="FBXL15_LRR"/>
</dbReference>
<reference evidence="2 3" key="1">
    <citation type="journal article" date="2020" name="Nat. Commun.">
        <title>Genome of Tripterygium wilfordii and identification of cytochrome P450 involved in triptolide biosynthesis.</title>
        <authorList>
            <person name="Tu L."/>
            <person name="Su P."/>
            <person name="Zhang Z."/>
            <person name="Gao L."/>
            <person name="Wang J."/>
            <person name="Hu T."/>
            <person name="Zhou J."/>
            <person name="Zhang Y."/>
            <person name="Zhao Y."/>
            <person name="Liu Y."/>
            <person name="Song Y."/>
            <person name="Tong Y."/>
            <person name="Lu Y."/>
            <person name="Yang J."/>
            <person name="Xu C."/>
            <person name="Jia M."/>
            <person name="Peters R.J."/>
            <person name="Huang L."/>
            <person name="Gao W."/>
        </authorList>
    </citation>
    <scope>NUCLEOTIDE SEQUENCE [LARGE SCALE GENOMIC DNA]</scope>
    <source>
        <strain evidence="3">cv. XIE 37</strain>
        <tissue evidence="2">Leaf</tissue>
    </source>
</reference>
<dbReference type="InterPro" id="IPR032675">
    <property type="entry name" value="LRR_dom_sf"/>
</dbReference>
<dbReference type="InParanoid" id="A0A7J7CFH4"/>